<dbReference type="EMBL" id="RXGB01003152">
    <property type="protein sequence ID" value="TMW92968.1"/>
    <property type="molecule type" value="Genomic_DNA"/>
</dbReference>
<protein>
    <submittedName>
        <fullName evidence="1">Uncharacterized protein</fullName>
    </submittedName>
</protein>
<accession>A0A6N2BG38</accession>
<gene>
    <name evidence="1" type="ORF">EJD97_012346</name>
</gene>
<sequence length="258" mass="29938">CIRVVNIHIGSSQNISQKLLCFSVFRSSKRHCEDFSTETPRKKPSRVLRTQVDSDEEVGNNEGKVFYFRVLLPNGITLELQVPGPPSEMPVEDFVILVRREYQNIGRRTDSPKPRRQINWTSKDLHFVDAFDNRITKTMDFRKFKSNKSHMLRLCDGSVEADKYENMWDLTPDTDLLKELPEGYTFETALADLIAYDLSSFPYDPRVTILNTPVKTKQERIGFYLVAIASPQRYAKRHNHLAFLVFHYPSSYAVSFYA</sequence>
<dbReference type="AlphaFoldDB" id="A0A6N2BG38"/>
<evidence type="ECO:0000313" key="1">
    <source>
        <dbReference type="EMBL" id="TMW92968.1"/>
    </source>
</evidence>
<organism evidence="1">
    <name type="scientific">Solanum chilense</name>
    <name type="common">Tomato</name>
    <name type="synonym">Lycopersicon chilense</name>
    <dbReference type="NCBI Taxonomy" id="4083"/>
    <lineage>
        <taxon>Eukaryota</taxon>
        <taxon>Viridiplantae</taxon>
        <taxon>Streptophyta</taxon>
        <taxon>Embryophyta</taxon>
        <taxon>Tracheophyta</taxon>
        <taxon>Spermatophyta</taxon>
        <taxon>Magnoliopsida</taxon>
        <taxon>eudicotyledons</taxon>
        <taxon>Gunneridae</taxon>
        <taxon>Pentapetalae</taxon>
        <taxon>asterids</taxon>
        <taxon>lamiids</taxon>
        <taxon>Solanales</taxon>
        <taxon>Solanaceae</taxon>
        <taxon>Solanoideae</taxon>
        <taxon>Solaneae</taxon>
        <taxon>Solanum</taxon>
        <taxon>Solanum subgen. Lycopersicon</taxon>
    </lineage>
</organism>
<reference evidence="1" key="1">
    <citation type="submission" date="2019-05" db="EMBL/GenBank/DDBJ databases">
        <title>The de novo reference genome and transcriptome assemblies of the wild tomato species Solanum chilense.</title>
        <authorList>
            <person name="Stam R."/>
            <person name="Nosenko T."/>
            <person name="Hoerger A.C."/>
            <person name="Stephan W."/>
            <person name="Seidel M.A."/>
            <person name="Kuhn J.M.M."/>
            <person name="Haberer G."/>
            <person name="Tellier A."/>
        </authorList>
    </citation>
    <scope>NUCLEOTIDE SEQUENCE</scope>
    <source>
        <tissue evidence="1">Mature leaves</tissue>
    </source>
</reference>
<comment type="caution">
    <text evidence="1">The sequence shown here is derived from an EMBL/GenBank/DDBJ whole genome shotgun (WGS) entry which is preliminary data.</text>
</comment>
<feature type="non-terminal residue" evidence="1">
    <location>
        <position position="1"/>
    </location>
</feature>
<name>A0A6N2BG38_SOLCI</name>
<proteinExistence type="predicted"/>